<keyword evidence="3" id="KW-1185">Reference proteome</keyword>
<feature type="compositionally biased region" description="Basic and acidic residues" evidence="1">
    <location>
        <begin position="1"/>
        <end position="14"/>
    </location>
</feature>
<feature type="compositionally biased region" description="Basic and acidic residues" evidence="1">
    <location>
        <begin position="239"/>
        <end position="258"/>
    </location>
</feature>
<feature type="compositionally biased region" description="Pro residues" evidence="1">
    <location>
        <begin position="288"/>
        <end position="300"/>
    </location>
</feature>
<organism evidence="2 3">
    <name type="scientific">Pseudoxanthomonas mexicana</name>
    <dbReference type="NCBI Taxonomy" id="128785"/>
    <lineage>
        <taxon>Bacteria</taxon>
        <taxon>Pseudomonadati</taxon>
        <taxon>Pseudomonadota</taxon>
        <taxon>Gammaproteobacteria</taxon>
        <taxon>Lysobacterales</taxon>
        <taxon>Lysobacteraceae</taxon>
        <taxon>Pseudoxanthomonas</taxon>
    </lineage>
</organism>
<reference evidence="2 3" key="1">
    <citation type="submission" date="2020-08" db="EMBL/GenBank/DDBJ databases">
        <title>Streptomycin resistant and MDR strain, P. mexicana.</title>
        <authorList>
            <person name="Ganesh-kumar S."/>
            <person name="Zhe T."/>
            <person name="Yu Z."/>
            <person name="Min Y."/>
        </authorList>
    </citation>
    <scope>NUCLEOTIDE SEQUENCE [LARGE SCALE GENOMIC DNA]</scope>
    <source>
        <strain evidence="2 3">GTZY</strain>
    </source>
</reference>
<feature type="compositionally biased region" description="Low complexity" evidence="1">
    <location>
        <begin position="114"/>
        <end position="129"/>
    </location>
</feature>
<protein>
    <submittedName>
        <fullName evidence="2">Uncharacterized protein</fullName>
    </submittedName>
</protein>
<dbReference type="Proteomes" id="UP000515506">
    <property type="component" value="Chromosome"/>
</dbReference>
<feature type="compositionally biased region" description="Polar residues" evidence="1">
    <location>
        <begin position="262"/>
        <end position="273"/>
    </location>
</feature>
<accession>A0ABX6RCH1</accession>
<feature type="compositionally biased region" description="Low complexity" evidence="1">
    <location>
        <begin position="222"/>
        <end position="238"/>
    </location>
</feature>
<evidence type="ECO:0000313" key="3">
    <source>
        <dbReference type="Proteomes" id="UP000515506"/>
    </source>
</evidence>
<evidence type="ECO:0000313" key="2">
    <source>
        <dbReference type="EMBL" id="QND80607.1"/>
    </source>
</evidence>
<feature type="region of interest" description="Disordered" evidence="1">
    <location>
        <begin position="1"/>
        <end position="33"/>
    </location>
</feature>
<feature type="compositionally biased region" description="Low complexity" evidence="1">
    <location>
        <begin position="274"/>
        <end position="287"/>
    </location>
</feature>
<feature type="compositionally biased region" description="Low complexity" evidence="1">
    <location>
        <begin position="185"/>
        <end position="210"/>
    </location>
</feature>
<proteinExistence type="predicted"/>
<dbReference type="EMBL" id="CP060028">
    <property type="protein sequence ID" value="QND80607.1"/>
    <property type="molecule type" value="Genomic_DNA"/>
</dbReference>
<dbReference type="RefSeq" id="WP_185895810.1">
    <property type="nucleotide sequence ID" value="NZ_CP060028.1"/>
</dbReference>
<sequence>MKTPHEPLTPEERALAQSLSRLGPHGGPSPGLDARILAAARAAVQEAPAQGGQVPPPRRRWPLGLGVAASVLLAAGVAWQLRPAYEVPVASEVPAAAPVRAPAGVIDSAEADIDPPAASAPVAVQEAPVPALPPAAPADAAASGPARKNAEAAARQEGTPKRGPLGLIPAVPGLSAPEAPRITRSAPQAFPAEAASAPAPASAPASAPAPVVADEAMEMQDRAAATQARERAAAQQQEQRVRYEDARQEKARATDARALDSITVTGSRIQNRGTPARAADAAAAPVAVTPPSPPAPPPPAASAGSGQPSAARTALRRTDLQVPVDEDTRLPPDEWLERIRLRRDLGDSANALRSLQLFVQVHPFQRVPDDLRPLLGTP</sequence>
<feature type="region of interest" description="Disordered" evidence="1">
    <location>
        <begin position="107"/>
        <end position="328"/>
    </location>
</feature>
<feature type="compositionally biased region" description="Low complexity" evidence="1">
    <location>
        <begin position="137"/>
        <end position="146"/>
    </location>
</feature>
<gene>
    <name evidence="2" type="ORF">H4W19_02025</name>
</gene>
<feature type="compositionally biased region" description="Low complexity" evidence="1">
    <location>
        <begin position="301"/>
        <end position="312"/>
    </location>
</feature>
<evidence type="ECO:0000256" key="1">
    <source>
        <dbReference type="SAM" id="MobiDB-lite"/>
    </source>
</evidence>
<name>A0ABX6RCH1_PSEMX</name>